<feature type="region of interest" description="Disordered" evidence="1">
    <location>
        <begin position="422"/>
        <end position="476"/>
    </location>
</feature>
<feature type="compositionally biased region" description="Acidic residues" evidence="1">
    <location>
        <begin position="629"/>
        <end position="638"/>
    </location>
</feature>
<protein>
    <submittedName>
        <fullName evidence="3">Uncharacterized protein</fullName>
    </submittedName>
</protein>
<reference evidence="3 4" key="1">
    <citation type="submission" date="2019-12" db="EMBL/GenBank/DDBJ databases">
        <authorList>
            <person name="Floudas D."/>
            <person name="Bentzer J."/>
            <person name="Ahren D."/>
            <person name="Johansson T."/>
            <person name="Persson P."/>
            <person name="Tunlid A."/>
        </authorList>
    </citation>
    <scope>NUCLEOTIDE SEQUENCE [LARGE SCALE GENOMIC DNA]</scope>
    <source>
        <strain evidence="3 4">CBS 102.39</strain>
    </source>
</reference>
<feature type="compositionally biased region" description="Low complexity" evidence="1">
    <location>
        <begin position="266"/>
        <end position="280"/>
    </location>
</feature>
<feature type="compositionally biased region" description="Acidic residues" evidence="1">
    <location>
        <begin position="308"/>
        <end position="327"/>
    </location>
</feature>
<evidence type="ECO:0000313" key="2">
    <source>
        <dbReference type="EMBL" id="KAF4618045.1"/>
    </source>
</evidence>
<organism evidence="3 4">
    <name type="scientific">Agrocybe pediades</name>
    <dbReference type="NCBI Taxonomy" id="84607"/>
    <lineage>
        <taxon>Eukaryota</taxon>
        <taxon>Fungi</taxon>
        <taxon>Dikarya</taxon>
        <taxon>Basidiomycota</taxon>
        <taxon>Agaricomycotina</taxon>
        <taxon>Agaricomycetes</taxon>
        <taxon>Agaricomycetidae</taxon>
        <taxon>Agaricales</taxon>
        <taxon>Agaricineae</taxon>
        <taxon>Strophariaceae</taxon>
        <taxon>Agrocybe</taxon>
    </lineage>
</organism>
<feature type="compositionally biased region" description="Low complexity" evidence="1">
    <location>
        <begin position="799"/>
        <end position="810"/>
    </location>
</feature>
<feature type="region of interest" description="Disordered" evidence="1">
    <location>
        <begin position="622"/>
        <end position="857"/>
    </location>
</feature>
<name>A0A8H4QVA5_9AGAR</name>
<feature type="compositionally biased region" description="Gly residues" evidence="1">
    <location>
        <begin position="707"/>
        <end position="716"/>
    </location>
</feature>
<feature type="region of interest" description="Disordered" evidence="1">
    <location>
        <begin position="130"/>
        <end position="342"/>
    </location>
</feature>
<accession>A0A8H4QVA5</accession>
<feature type="compositionally biased region" description="Basic and acidic residues" evidence="1">
    <location>
        <begin position="422"/>
        <end position="443"/>
    </location>
</feature>
<dbReference type="EMBL" id="JAACJL010000020">
    <property type="protein sequence ID" value="KAF4618047.1"/>
    <property type="molecule type" value="Genomic_DNA"/>
</dbReference>
<feature type="compositionally biased region" description="Basic and acidic residues" evidence="1">
    <location>
        <begin position="172"/>
        <end position="195"/>
    </location>
</feature>
<proteinExistence type="predicted"/>
<feature type="compositionally biased region" description="Basic residues" evidence="1">
    <location>
        <begin position="444"/>
        <end position="453"/>
    </location>
</feature>
<sequence>MSGTTPTPASVVLAFDEMTAQIESAMAAHGLVACVEALCAKMSSFAQYRAVPSLTPILTADNLIWTLIRAYKTAVRAGQITGLEQHLQEVARTYLQSHPLPPKAEEPAKPVLPESPEVVVGGVDAKVKRPAKPLKKKAKGQDATPNAQAVVVDSSKQVRMLRGPMADETTQEDVKGHSKSKKTEGKGKKAKKVEGNEASSSKADPLSEGTIVVDLKQKKATRTRAQGPASRPIYPPAAAPPPTKRTLADTEGAEETPAKRHRTDLPAPSVPVAPSAPSAPRTARGKVESQRPAIAAASSTRLDPTPTNDDDEEYAASMDEDSEDDEEGRTVKRRRASTSTQQSGQVLRINLAANRKCERCTAVTGSPCILRFNIPIKPVKVVGDRVKLTCQDCRDKKQKCEWATMPPLPSEVPILRYDPIKKAEVKSKGKGKEKEKDDNDREHKGKGKGKGKRKETSKADTSDDSAEESDALAVAPRTAATSNELVLLQTIKKLEDELQATKKWVEEGPMKRITSLEKSLEDLKIEWQKLHNLGVSRSSEWVGKFTTFKKQYETHQKKVASKDAVDTLQTHFEFQGEIIARLRTRIENIEDVQKRLEEGINENALSPRLDASTRSVEAAIAKDNVQDSESNEGSESDVEGGLGARGGHGNVKAEEDDVQDTSDDDAESGNSDVDDEEEANANTTDIDHQGEADAEDGDLENKVHNGGDMGMGGDIGMDGAAGQTDDNDADNDDVDDDGDINMKKDDTTGSVAEIIAPGDTQVKDPGMASKPHQLVHYSDAEDMDIESPSPNVVAKGTVSAAPFAPSTPSAPAAPPPSSRSPLKVATAITPSSPSPPLTRLPVTTSTSHQKDEEALEW</sequence>
<dbReference type="AlphaFoldDB" id="A0A8H4QVA5"/>
<evidence type="ECO:0000313" key="3">
    <source>
        <dbReference type="EMBL" id="KAF4618047.1"/>
    </source>
</evidence>
<feature type="compositionally biased region" description="Gly residues" evidence="1">
    <location>
        <begin position="640"/>
        <end position="649"/>
    </location>
</feature>
<feature type="compositionally biased region" description="Polar residues" evidence="1">
    <location>
        <begin position="297"/>
        <end position="307"/>
    </location>
</feature>
<comment type="caution">
    <text evidence="3">The sequence shown here is derived from an EMBL/GenBank/DDBJ whole genome shotgun (WGS) entry which is preliminary data.</text>
</comment>
<dbReference type="EMBL" id="JAACJL010000020">
    <property type="protein sequence ID" value="KAF4618045.1"/>
    <property type="molecule type" value="Genomic_DNA"/>
</dbReference>
<feature type="compositionally biased region" description="Acidic residues" evidence="1">
    <location>
        <begin position="654"/>
        <end position="679"/>
    </location>
</feature>
<evidence type="ECO:0000256" key="1">
    <source>
        <dbReference type="SAM" id="MobiDB-lite"/>
    </source>
</evidence>
<dbReference type="Proteomes" id="UP000521872">
    <property type="component" value="Unassembled WGS sequence"/>
</dbReference>
<gene>
    <name evidence="2" type="ORF">D9613_012870</name>
    <name evidence="3" type="ORF">D9613_012878</name>
</gene>
<feature type="compositionally biased region" description="Basic and acidic residues" evidence="1">
    <location>
        <begin position="848"/>
        <end position="857"/>
    </location>
</feature>
<feature type="compositionally biased region" description="Acidic residues" evidence="1">
    <location>
        <begin position="725"/>
        <end position="739"/>
    </location>
</feature>
<keyword evidence="4" id="KW-1185">Reference proteome</keyword>
<feature type="compositionally biased region" description="Pro residues" evidence="1">
    <location>
        <begin position="233"/>
        <end position="243"/>
    </location>
</feature>
<evidence type="ECO:0000313" key="4">
    <source>
        <dbReference type="Proteomes" id="UP000521872"/>
    </source>
</evidence>